<comment type="caution">
    <text evidence="7">The sequence shown here is derived from an EMBL/GenBank/DDBJ whole genome shotgun (WGS) entry which is preliminary data.</text>
</comment>
<feature type="region of interest" description="Disordered" evidence="5">
    <location>
        <begin position="25"/>
        <end position="65"/>
    </location>
</feature>
<protein>
    <recommendedName>
        <fullName evidence="6">Cyclin-dependent kinase inhibitor domain-containing protein</fullName>
    </recommendedName>
</protein>
<dbReference type="GO" id="GO:0004861">
    <property type="term" value="F:cyclin-dependent protein serine/threonine kinase inhibitor activity"/>
    <property type="evidence" value="ECO:0007669"/>
    <property type="project" value="InterPro"/>
</dbReference>
<evidence type="ECO:0000256" key="5">
    <source>
        <dbReference type="SAM" id="MobiDB-lite"/>
    </source>
</evidence>
<dbReference type="Gene3D" id="4.10.365.10">
    <property type="entry name" value="p27"/>
    <property type="match status" value="1"/>
</dbReference>
<dbReference type="PANTHER" id="PTHR46776">
    <property type="entry name" value="CYCLIN-DEPENDENT KINASE INHIBITOR 4-RELATED"/>
    <property type="match status" value="1"/>
</dbReference>
<dbReference type="AlphaFoldDB" id="A0A8K0DRC2"/>
<keyword evidence="8" id="KW-1185">Reference proteome</keyword>
<dbReference type="Pfam" id="PF02234">
    <property type="entry name" value="CDI"/>
    <property type="match status" value="1"/>
</dbReference>
<evidence type="ECO:0000256" key="1">
    <source>
        <dbReference type="ARBA" id="ARBA00004642"/>
    </source>
</evidence>
<gene>
    <name evidence="7" type="ORF">FNV43_RR23084</name>
</gene>
<dbReference type="PIRSF" id="PIRSF017811">
    <property type="entry name" value="CDK_inhib_pln"/>
    <property type="match status" value="1"/>
</dbReference>
<dbReference type="InterPro" id="IPR003175">
    <property type="entry name" value="CDI_dom"/>
</dbReference>
<dbReference type="GO" id="GO:0005654">
    <property type="term" value="C:nucleoplasm"/>
    <property type="evidence" value="ECO:0007669"/>
    <property type="project" value="UniProtKB-SubCell"/>
</dbReference>
<comment type="subcellular location">
    <subcellularLocation>
        <location evidence="1">Nucleus</location>
        <location evidence="1">Nucleoplasm</location>
    </subcellularLocation>
</comment>
<dbReference type="EMBL" id="VOIH02000010">
    <property type="protein sequence ID" value="KAF3435992.1"/>
    <property type="molecule type" value="Genomic_DNA"/>
</dbReference>
<reference evidence="7" key="1">
    <citation type="submission" date="2020-03" db="EMBL/GenBank/DDBJ databases">
        <title>A high-quality chromosome-level genome assembly of a woody plant with both climbing and erect habits, Rhamnella rubrinervis.</title>
        <authorList>
            <person name="Lu Z."/>
            <person name="Yang Y."/>
            <person name="Zhu X."/>
            <person name="Sun Y."/>
        </authorList>
    </citation>
    <scope>NUCLEOTIDE SEQUENCE</scope>
    <source>
        <strain evidence="7">BYM</strain>
        <tissue evidence="7">Leaf</tissue>
    </source>
</reference>
<evidence type="ECO:0000256" key="3">
    <source>
        <dbReference type="ARBA" id="ARBA00023013"/>
    </source>
</evidence>
<dbReference type="InterPro" id="IPR044275">
    <property type="entry name" value="KRP"/>
</dbReference>
<evidence type="ECO:0000259" key="6">
    <source>
        <dbReference type="Pfam" id="PF02234"/>
    </source>
</evidence>
<comment type="similarity">
    <text evidence="2">Belongs to the CDI family. ICK/KRP subfamily.</text>
</comment>
<feature type="region of interest" description="Disordered" evidence="5">
    <location>
        <begin position="142"/>
        <end position="172"/>
    </location>
</feature>
<dbReference type="GO" id="GO:0051726">
    <property type="term" value="P:regulation of cell cycle"/>
    <property type="evidence" value="ECO:0007669"/>
    <property type="project" value="InterPro"/>
</dbReference>
<dbReference type="OrthoDB" id="6373236at2759"/>
<dbReference type="InterPro" id="IPR044898">
    <property type="entry name" value="CDI_dom_sf"/>
</dbReference>
<dbReference type="Proteomes" id="UP000796880">
    <property type="component" value="Unassembled WGS sequence"/>
</dbReference>
<proteinExistence type="inferred from homology"/>
<feature type="region of interest" description="Disordered" evidence="5">
    <location>
        <begin position="83"/>
        <end position="116"/>
    </location>
</feature>
<evidence type="ECO:0000313" key="8">
    <source>
        <dbReference type="Proteomes" id="UP000796880"/>
    </source>
</evidence>
<name>A0A8K0DRC2_9ROSA</name>
<organism evidence="7 8">
    <name type="scientific">Rhamnella rubrinervis</name>
    <dbReference type="NCBI Taxonomy" id="2594499"/>
    <lineage>
        <taxon>Eukaryota</taxon>
        <taxon>Viridiplantae</taxon>
        <taxon>Streptophyta</taxon>
        <taxon>Embryophyta</taxon>
        <taxon>Tracheophyta</taxon>
        <taxon>Spermatophyta</taxon>
        <taxon>Magnoliopsida</taxon>
        <taxon>eudicotyledons</taxon>
        <taxon>Gunneridae</taxon>
        <taxon>Pentapetalae</taxon>
        <taxon>rosids</taxon>
        <taxon>fabids</taxon>
        <taxon>Rosales</taxon>
        <taxon>Rhamnaceae</taxon>
        <taxon>rhamnoid group</taxon>
        <taxon>Rhamneae</taxon>
        <taxon>Rhamnella</taxon>
    </lineage>
</organism>
<keyword evidence="4" id="KW-0131">Cell cycle</keyword>
<evidence type="ECO:0000256" key="2">
    <source>
        <dbReference type="ARBA" id="ARBA00010274"/>
    </source>
</evidence>
<evidence type="ECO:0000256" key="4">
    <source>
        <dbReference type="ARBA" id="ARBA00023306"/>
    </source>
</evidence>
<feature type="compositionally biased region" description="Low complexity" evidence="5">
    <location>
        <begin position="34"/>
        <end position="45"/>
    </location>
</feature>
<keyword evidence="3" id="KW-0649">Protein kinase inhibitor</keyword>
<accession>A0A8K0DRC2</accession>
<sequence>MGKYMKKSKITGEVAVMEVSLSPLSSHGVHTRAKALALQRQQQQQQERKAHLSATTSTVEPDPDDSFSYLQLRSRRLVKPPLLGHTKNHRHQERSNGCSKEEISRPNSRLRAASVDSNDSVAFKGYEMENSKDLGVEASFGDNNSEIEGRDRESTPCNLIRDSDSIATPGSTTRRTLNAANRRVQNDIQRNIPMAHEMDEFFAFAEEQQQRIFIDKYNFDIVNDSPLPGRYEWVQVVP</sequence>
<evidence type="ECO:0000313" key="7">
    <source>
        <dbReference type="EMBL" id="KAF3435992.1"/>
    </source>
</evidence>
<feature type="domain" description="Cyclin-dependent kinase inhibitor" evidence="6">
    <location>
        <begin position="191"/>
        <end position="236"/>
    </location>
</feature>